<name>A0ABT5QJS1_9GAMM</name>
<dbReference type="RefSeq" id="WP_274140860.1">
    <property type="nucleotide sequence ID" value="NZ_JAJUBB010000003.1"/>
</dbReference>
<keyword evidence="1" id="KW-1133">Transmembrane helix</keyword>
<gene>
    <name evidence="2" type="ORF">LRP49_05830</name>
</gene>
<accession>A0ABT5QJS1</accession>
<evidence type="ECO:0000313" key="3">
    <source>
        <dbReference type="Proteomes" id="UP001149821"/>
    </source>
</evidence>
<keyword evidence="3" id="KW-1185">Reference proteome</keyword>
<proteinExistence type="predicted"/>
<feature type="transmembrane region" description="Helical" evidence="1">
    <location>
        <begin position="12"/>
        <end position="30"/>
    </location>
</feature>
<keyword evidence="1" id="KW-0472">Membrane</keyword>
<organism evidence="2 3">
    <name type="scientific">Enterovibrio qingdaonensis</name>
    <dbReference type="NCBI Taxonomy" id="2899818"/>
    <lineage>
        <taxon>Bacteria</taxon>
        <taxon>Pseudomonadati</taxon>
        <taxon>Pseudomonadota</taxon>
        <taxon>Gammaproteobacteria</taxon>
        <taxon>Vibrionales</taxon>
        <taxon>Vibrionaceae</taxon>
        <taxon>Enterovibrio</taxon>
    </lineage>
</organism>
<protein>
    <submittedName>
        <fullName evidence="2">Uncharacterized protein</fullName>
    </submittedName>
</protein>
<evidence type="ECO:0000313" key="2">
    <source>
        <dbReference type="EMBL" id="MDD1780720.1"/>
    </source>
</evidence>
<evidence type="ECO:0000256" key="1">
    <source>
        <dbReference type="SAM" id="Phobius"/>
    </source>
</evidence>
<comment type="caution">
    <text evidence="2">The sequence shown here is derived from an EMBL/GenBank/DDBJ whole genome shotgun (WGS) entry which is preliminary data.</text>
</comment>
<dbReference type="EMBL" id="JAJUBB010000003">
    <property type="protein sequence ID" value="MDD1780720.1"/>
    <property type="molecule type" value="Genomic_DNA"/>
</dbReference>
<reference evidence="2" key="1">
    <citation type="submission" date="2021-12" db="EMBL/GenBank/DDBJ databases">
        <title>Enterovibrio ZSDZ35 sp. nov. and Enterovibrio ZSDZ42 sp. nov., isolated from coastal seawater in Qingdao.</title>
        <authorList>
            <person name="Zhang P."/>
        </authorList>
    </citation>
    <scope>NUCLEOTIDE SEQUENCE</scope>
    <source>
        <strain evidence="2">ZSDZ35</strain>
    </source>
</reference>
<sequence>MAAEKLTTARLVQILVVLSILIGAFVWRTIEYSPQTNKLACELVAQTCSVSVNGETVIIVVNKQGDSLSGLEITANRKPTSLTLTNAGKKIELSDITSDENSANSHYIYAVNNSNDSPLSANLILIIDQDQIEINF</sequence>
<dbReference type="Proteomes" id="UP001149821">
    <property type="component" value="Unassembled WGS sequence"/>
</dbReference>
<keyword evidence="1" id="KW-0812">Transmembrane</keyword>